<dbReference type="Proteomes" id="UP000325313">
    <property type="component" value="Unassembled WGS sequence"/>
</dbReference>
<dbReference type="EMBL" id="VDEP01000236">
    <property type="protein sequence ID" value="KAA1122359.1"/>
    <property type="molecule type" value="Genomic_DNA"/>
</dbReference>
<reference evidence="4 5" key="1">
    <citation type="submission" date="2019-05" db="EMBL/GenBank/DDBJ databases">
        <title>Emergence of the Ug99 lineage of the wheat stem rust pathogen through somatic hybridization.</title>
        <authorList>
            <person name="Li F."/>
            <person name="Upadhyaya N.M."/>
            <person name="Sperschneider J."/>
            <person name="Matny O."/>
            <person name="Nguyen-Phuc H."/>
            <person name="Mago R."/>
            <person name="Raley C."/>
            <person name="Miller M.E."/>
            <person name="Silverstein K.A.T."/>
            <person name="Henningsen E."/>
            <person name="Hirsch C.D."/>
            <person name="Visser B."/>
            <person name="Pretorius Z.A."/>
            <person name="Steffenson B.J."/>
            <person name="Schwessinger B."/>
            <person name="Dodds P.N."/>
            <person name="Figueroa M."/>
        </authorList>
    </citation>
    <scope>NUCLEOTIDE SEQUENCE [LARGE SCALE GENOMIC DNA]</scope>
    <source>
        <strain evidence="2">21-0</strain>
        <strain evidence="3 5">Ug99</strain>
    </source>
</reference>
<gene>
    <name evidence="2" type="ORF">PGT21_027284</name>
    <name evidence="3" type="ORF">PGTUg99_037056</name>
</gene>
<dbReference type="Proteomes" id="UP000324748">
    <property type="component" value="Unassembled WGS sequence"/>
</dbReference>
<name>A0A5B0RAL3_PUCGR</name>
<evidence type="ECO:0000313" key="3">
    <source>
        <dbReference type="EMBL" id="KAA1122359.1"/>
    </source>
</evidence>
<evidence type="ECO:0000313" key="2">
    <source>
        <dbReference type="EMBL" id="KAA1108845.1"/>
    </source>
</evidence>
<protein>
    <submittedName>
        <fullName evidence="3">Uncharacterized protein</fullName>
    </submittedName>
</protein>
<dbReference type="AlphaFoldDB" id="A0A5B0RAL3"/>
<accession>A0A5B0RAL3</accession>
<feature type="chain" id="PRO_5036138114" evidence="1">
    <location>
        <begin position="22"/>
        <end position="110"/>
    </location>
</feature>
<proteinExistence type="predicted"/>
<feature type="signal peptide" evidence="1">
    <location>
        <begin position="1"/>
        <end position="21"/>
    </location>
</feature>
<comment type="caution">
    <text evidence="3">The sequence shown here is derived from an EMBL/GenBank/DDBJ whole genome shotgun (WGS) entry which is preliminary data.</text>
</comment>
<keyword evidence="1" id="KW-0732">Signal</keyword>
<dbReference type="EMBL" id="VSWC01000028">
    <property type="protein sequence ID" value="KAA1108845.1"/>
    <property type="molecule type" value="Genomic_DNA"/>
</dbReference>
<evidence type="ECO:0000256" key="1">
    <source>
        <dbReference type="SAM" id="SignalP"/>
    </source>
</evidence>
<evidence type="ECO:0000313" key="4">
    <source>
        <dbReference type="Proteomes" id="UP000324748"/>
    </source>
</evidence>
<evidence type="ECO:0000313" key="5">
    <source>
        <dbReference type="Proteomes" id="UP000325313"/>
    </source>
</evidence>
<sequence>MHFFKSAICFAAFFGLTNVHAKDIVCGPYHPNGYCGRVTTVRNDDISKPFSWEITAAEHSHDHIFKPCKAGRSGWCCIPELKYNFQIKKSYTPYDSMLRSNCIERKPAGI</sequence>
<keyword evidence="4" id="KW-1185">Reference proteome</keyword>
<organism evidence="3 5">
    <name type="scientific">Puccinia graminis f. sp. tritici</name>
    <dbReference type="NCBI Taxonomy" id="56615"/>
    <lineage>
        <taxon>Eukaryota</taxon>
        <taxon>Fungi</taxon>
        <taxon>Dikarya</taxon>
        <taxon>Basidiomycota</taxon>
        <taxon>Pucciniomycotina</taxon>
        <taxon>Pucciniomycetes</taxon>
        <taxon>Pucciniales</taxon>
        <taxon>Pucciniaceae</taxon>
        <taxon>Puccinia</taxon>
    </lineage>
</organism>